<keyword evidence="2" id="KW-0963">Cytoplasm</keyword>
<feature type="compositionally biased region" description="Polar residues" evidence="7">
    <location>
        <begin position="1235"/>
        <end position="1253"/>
    </location>
</feature>
<evidence type="ECO:0000259" key="8">
    <source>
        <dbReference type="Pfam" id="PF10495"/>
    </source>
</evidence>
<sequence length="1526" mass="170807">MAVMLETPSRVWRRIQDIEGQEMPSLPSLPPMDDSVDNHTETTDDLDISRETDPIHSTPAAFSSHTNTLSTIRQPLALSAASTARFANSLASRSSKSAMSASGSRSSASRPGLEDDLDLSDALQSVSRAGSPVEQYNPTPRKNYDYSVSLKSEPRADMTEFTEMQTEQSSLQRYSQEGREPTFSSEEDMTALPGSRNLGQDQQSQASLTAPSIASSSLAQSAMLTPTPAFQARPRARFHIPIAQSSTTPPDPVPDSETADAHEEHVDESTWRPEHPDDLAPATPNAHKRSFLLSVINSTARPRLKHLTPHPHRLGDISETPAAATPAPGPPTVLAGVTPAPRARPALRPRLSHPLAQAWTAQSQSDSGSESAGPVGDEAAGDRASFLSTTSSQDLTTHARANASFDPVMGLGDRGHGIGRFNAGKLNNYLHGLNRKLQEENELLVARLRALEEQRNPGAEGTFAVQGRRASAGRRVSAGPFGLGDVAEDAWVEEKAQMEDKMDELRLDVQKAKAETDEVLYALQEERAERTKDKERWRQRMGEVQAGVQEIVEDLDQKLADAEQRAQAAEKDKLQTVKEVERRLAEVVVERDVLAERVEQAEGALERSQDLGGEINAANERVSKVLGDLKNANIQIKELEDEVAHADERMDALEQELREEKKLVAELEDELQVKSDELSQTLQRLESLQDEGDSAQRLVEQHKAFALQMETEAKAAIARVTTLQQQLATSENKIEAVTAILDQEQEKSDALEAEAERVTELARELEEALDAAGQRIRADDEQINALKIKVSGLEREVDRSRSRIEASKTQAAPDEEMQAEVEALEIELDNAHREIARLTTVVSQSPSRKAIERAKDARITMLEQERDDLLERLKTLKNSTLNIGTPGRGLSSNMSPMHRHILNITMKSPRTPGGPLRDLSWLQTTMNDPSAAPFIAEIERLQGELERANESIDEKLDRLEDAGLGVVGLTKQLEDAREKIMSLEDEFGRLSRREERRLQRLEKLRCQKCLVKIDVRSVQRPSPDESSFIDPADISMASEPPTPPTKTTERLRADLKSVTDQLSGMKRQWEDERRKLLGENASLKDATSRLNAEVRQAKTDMRRLVDTERVKVGAQGELERAKLVIEELEEELKVERSRLRSLNTEQSKAERQKEEVVLQLRRTESDMAEIRDELQRIKHENHELEDELRTNANVEQKARLLENKVAENAETIEQLRRERSLLVADHKNLQTKLTQTSENVNKLRKQNASSQSTHDQRRHELDHYHLEIEDLRRALSTQADELHRAEQEKDRAAMEKGDLARTVSSLESDLRRVRRDAEAFGRDLRELRAQKEKLENDRKEEGAKADRAQKQAQAQIRVLKDEAKEQREKARAVQEEWGRHVCTSSSSNTGDGQLVALKSKHKNECKGLIVQIKYLKAKWTRESTLRSDLGYQKQYLLVLLARSERSEQKILAAIAKIGFLPPAAPSRGAPAPKRRTLKSVVLSVIFTLRARHASDAWREQSSSKEAIAAALQDVRKAREERARQTT</sequence>
<dbReference type="EMBL" id="KN840729">
    <property type="protein sequence ID" value="KIP01860.1"/>
    <property type="molecule type" value="Genomic_DNA"/>
</dbReference>
<organism evidence="9 10">
    <name type="scientific">Phlebiopsis gigantea (strain 11061_1 CR5-6)</name>
    <name type="common">White-rot fungus</name>
    <name type="synonym">Peniophora gigantea</name>
    <dbReference type="NCBI Taxonomy" id="745531"/>
    <lineage>
        <taxon>Eukaryota</taxon>
        <taxon>Fungi</taxon>
        <taxon>Dikarya</taxon>
        <taxon>Basidiomycota</taxon>
        <taxon>Agaricomycotina</taxon>
        <taxon>Agaricomycetes</taxon>
        <taxon>Polyporales</taxon>
        <taxon>Phanerochaetaceae</taxon>
        <taxon>Phlebiopsis</taxon>
    </lineage>
</organism>
<feature type="region of interest" description="Disordered" evidence="7">
    <location>
        <begin position="240"/>
        <end position="286"/>
    </location>
</feature>
<evidence type="ECO:0000256" key="5">
    <source>
        <dbReference type="ARBA" id="ARBA00023212"/>
    </source>
</evidence>
<feature type="compositionally biased region" description="Polar residues" evidence="7">
    <location>
        <begin position="162"/>
        <end position="175"/>
    </location>
</feature>
<dbReference type="Pfam" id="PF10495">
    <property type="entry name" value="PACT_coil_coil"/>
    <property type="match status" value="1"/>
</dbReference>
<evidence type="ECO:0000256" key="7">
    <source>
        <dbReference type="SAM" id="MobiDB-lite"/>
    </source>
</evidence>
<evidence type="ECO:0000256" key="6">
    <source>
        <dbReference type="SAM" id="Coils"/>
    </source>
</evidence>
<dbReference type="GO" id="GO:0005737">
    <property type="term" value="C:cytoplasm"/>
    <property type="evidence" value="ECO:0007669"/>
    <property type="project" value="UniProtKB-ARBA"/>
</dbReference>
<keyword evidence="4 6" id="KW-0175">Coiled coil</keyword>
<reference evidence="9 10" key="1">
    <citation type="journal article" date="2014" name="PLoS Genet.">
        <title>Analysis of the Phlebiopsis gigantea genome, transcriptome and secretome provides insight into its pioneer colonization strategies of wood.</title>
        <authorList>
            <person name="Hori C."/>
            <person name="Ishida T."/>
            <person name="Igarashi K."/>
            <person name="Samejima M."/>
            <person name="Suzuki H."/>
            <person name="Master E."/>
            <person name="Ferreira P."/>
            <person name="Ruiz-Duenas F.J."/>
            <person name="Held B."/>
            <person name="Canessa P."/>
            <person name="Larrondo L.F."/>
            <person name="Schmoll M."/>
            <person name="Druzhinina I.S."/>
            <person name="Kubicek C.P."/>
            <person name="Gaskell J.A."/>
            <person name="Kersten P."/>
            <person name="St John F."/>
            <person name="Glasner J."/>
            <person name="Sabat G."/>
            <person name="Splinter BonDurant S."/>
            <person name="Syed K."/>
            <person name="Yadav J."/>
            <person name="Mgbeahuruike A.C."/>
            <person name="Kovalchuk A."/>
            <person name="Asiegbu F.O."/>
            <person name="Lackner G."/>
            <person name="Hoffmeister D."/>
            <person name="Rencoret J."/>
            <person name="Gutierrez A."/>
            <person name="Sun H."/>
            <person name="Lindquist E."/>
            <person name="Barry K."/>
            <person name="Riley R."/>
            <person name="Grigoriev I.V."/>
            <person name="Henrissat B."/>
            <person name="Kues U."/>
            <person name="Berka R.M."/>
            <person name="Martinez A.T."/>
            <person name="Covert S.F."/>
            <person name="Blanchette R.A."/>
            <person name="Cullen D."/>
        </authorList>
    </citation>
    <scope>NUCLEOTIDE SEQUENCE [LARGE SCALE GENOMIC DNA]</scope>
    <source>
        <strain evidence="9 10">11061_1 CR5-6</strain>
    </source>
</reference>
<feature type="compositionally biased region" description="Low complexity" evidence="7">
    <location>
        <begin position="90"/>
        <end position="110"/>
    </location>
</feature>
<feature type="region of interest" description="Disordered" evidence="7">
    <location>
        <begin position="127"/>
        <end position="147"/>
    </location>
</feature>
<gene>
    <name evidence="9" type="ORF">PHLGIDRAFT_38148</name>
</gene>
<evidence type="ECO:0000256" key="4">
    <source>
        <dbReference type="ARBA" id="ARBA00023054"/>
    </source>
</evidence>
<feature type="region of interest" description="Disordered" evidence="7">
    <location>
        <begin position="1280"/>
        <end position="1299"/>
    </location>
</feature>
<dbReference type="InterPro" id="IPR019528">
    <property type="entry name" value="PACT_domain"/>
</dbReference>
<keyword evidence="3" id="KW-0597">Phosphoprotein</keyword>
<feature type="compositionally biased region" description="Basic and acidic residues" evidence="7">
    <location>
        <begin position="259"/>
        <end position="278"/>
    </location>
</feature>
<feature type="compositionally biased region" description="Polar residues" evidence="7">
    <location>
        <begin position="197"/>
        <end position="212"/>
    </location>
</feature>
<proteinExistence type="predicted"/>
<feature type="region of interest" description="Disordered" evidence="7">
    <location>
        <begin position="90"/>
        <end position="115"/>
    </location>
</feature>
<feature type="compositionally biased region" description="Basic and acidic residues" evidence="7">
    <location>
        <begin position="1331"/>
        <end position="1349"/>
    </location>
</feature>
<feature type="compositionally biased region" description="Polar residues" evidence="7">
    <location>
        <begin position="359"/>
        <end position="370"/>
    </location>
</feature>
<evidence type="ECO:0000313" key="10">
    <source>
        <dbReference type="Proteomes" id="UP000053257"/>
    </source>
</evidence>
<feature type="coiled-coil region" evidence="6">
    <location>
        <begin position="545"/>
        <end position="879"/>
    </location>
</feature>
<feature type="region of interest" description="Disordered" evidence="7">
    <location>
        <begin position="1331"/>
        <end position="1353"/>
    </location>
</feature>
<dbReference type="GO" id="GO:0005815">
    <property type="term" value="C:microtubule organizing center"/>
    <property type="evidence" value="ECO:0007669"/>
    <property type="project" value="UniProtKB-SubCell"/>
</dbReference>
<feature type="compositionally biased region" description="Basic residues" evidence="7">
    <location>
        <begin position="302"/>
        <end position="312"/>
    </location>
</feature>
<evidence type="ECO:0000256" key="3">
    <source>
        <dbReference type="ARBA" id="ARBA00022553"/>
    </source>
</evidence>
<comment type="subcellular location">
    <subcellularLocation>
        <location evidence="1">Cytoplasm</location>
        <location evidence="1">Cytoskeleton</location>
        <location evidence="1">Microtubule organizing center</location>
    </subcellularLocation>
</comment>
<dbReference type="PANTHER" id="PTHR19327">
    <property type="entry name" value="GOLGIN"/>
    <property type="match status" value="1"/>
</dbReference>
<feature type="region of interest" description="Disordered" evidence="7">
    <location>
        <begin position="302"/>
        <end position="339"/>
    </location>
</feature>
<dbReference type="HOGENOM" id="CLU_003479_0_0_1"/>
<feature type="region of interest" description="Disordered" evidence="7">
    <location>
        <begin position="161"/>
        <end position="212"/>
    </location>
</feature>
<feature type="region of interest" description="Disordered" evidence="7">
    <location>
        <begin position="1020"/>
        <end position="1049"/>
    </location>
</feature>
<accession>A0A0C3S2I9</accession>
<feature type="region of interest" description="Disordered" evidence="7">
    <location>
        <begin position="21"/>
        <end position="67"/>
    </location>
</feature>
<evidence type="ECO:0000256" key="1">
    <source>
        <dbReference type="ARBA" id="ARBA00004267"/>
    </source>
</evidence>
<keyword evidence="10" id="KW-1185">Reference proteome</keyword>
<evidence type="ECO:0000256" key="2">
    <source>
        <dbReference type="ARBA" id="ARBA00022490"/>
    </source>
</evidence>
<dbReference type="PANTHER" id="PTHR19327:SF0">
    <property type="entry name" value="GOLGIN SUBFAMILY A MEMBER 4"/>
    <property type="match status" value="1"/>
</dbReference>
<protein>
    <recommendedName>
        <fullName evidence="8">Pericentrin/AKAP-450 centrosomal targeting domain-containing protein</fullName>
    </recommendedName>
</protein>
<feature type="domain" description="Pericentrin/AKAP-450 centrosomal targeting" evidence="8">
    <location>
        <begin position="1418"/>
        <end position="1497"/>
    </location>
</feature>
<dbReference type="Proteomes" id="UP000053257">
    <property type="component" value="Unassembled WGS sequence"/>
</dbReference>
<feature type="region of interest" description="Disordered" evidence="7">
    <location>
        <begin position="355"/>
        <end position="382"/>
    </location>
</feature>
<evidence type="ECO:0000313" key="9">
    <source>
        <dbReference type="EMBL" id="KIP01860.1"/>
    </source>
</evidence>
<feature type="compositionally biased region" description="Low complexity" evidence="7">
    <location>
        <begin position="320"/>
        <end position="339"/>
    </location>
</feature>
<feature type="compositionally biased region" description="Basic and acidic residues" evidence="7">
    <location>
        <begin position="36"/>
        <end position="54"/>
    </location>
</feature>
<name>A0A0C3S2I9_PHLG1</name>
<feature type="coiled-coil region" evidence="6">
    <location>
        <begin position="935"/>
        <end position="993"/>
    </location>
</feature>
<feature type="coiled-coil region" evidence="6">
    <location>
        <begin position="488"/>
        <end position="515"/>
    </location>
</feature>
<keyword evidence="5" id="KW-0206">Cytoskeleton</keyword>
<feature type="region of interest" description="Disordered" evidence="7">
    <location>
        <begin position="1235"/>
        <end position="1258"/>
    </location>
</feature>
<dbReference type="Gene3D" id="1.10.287.1490">
    <property type="match status" value="1"/>
</dbReference>
<dbReference type="OrthoDB" id="2020852at2759"/>
<feature type="compositionally biased region" description="Polar residues" evidence="7">
    <location>
        <begin position="127"/>
        <end position="140"/>
    </location>
</feature>